<protein>
    <submittedName>
        <fullName evidence="1">Uncharacterized protein</fullName>
    </submittedName>
</protein>
<name>A0A7D9DIJ2_PARCT</name>
<evidence type="ECO:0000313" key="1">
    <source>
        <dbReference type="EMBL" id="CAB3986671.1"/>
    </source>
</evidence>
<dbReference type="AlphaFoldDB" id="A0A7D9DIJ2"/>
<dbReference type="EMBL" id="CACRXK020001054">
    <property type="protein sequence ID" value="CAB3986671.1"/>
    <property type="molecule type" value="Genomic_DNA"/>
</dbReference>
<comment type="caution">
    <text evidence="1">The sequence shown here is derived from an EMBL/GenBank/DDBJ whole genome shotgun (WGS) entry which is preliminary data.</text>
</comment>
<accession>A0A7D9DIJ2</accession>
<proteinExistence type="predicted"/>
<reference evidence="1" key="1">
    <citation type="submission" date="2020-04" db="EMBL/GenBank/DDBJ databases">
        <authorList>
            <person name="Alioto T."/>
            <person name="Alioto T."/>
            <person name="Gomez Garrido J."/>
        </authorList>
    </citation>
    <scope>NUCLEOTIDE SEQUENCE</scope>
    <source>
        <strain evidence="1">A484AB</strain>
    </source>
</reference>
<evidence type="ECO:0000313" key="2">
    <source>
        <dbReference type="Proteomes" id="UP001152795"/>
    </source>
</evidence>
<organism evidence="1 2">
    <name type="scientific">Paramuricea clavata</name>
    <name type="common">Red gorgonian</name>
    <name type="synonym">Violescent sea-whip</name>
    <dbReference type="NCBI Taxonomy" id="317549"/>
    <lineage>
        <taxon>Eukaryota</taxon>
        <taxon>Metazoa</taxon>
        <taxon>Cnidaria</taxon>
        <taxon>Anthozoa</taxon>
        <taxon>Octocorallia</taxon>
        <taxon>Malacalcyonacea</taxon>
        <taxon>Plexauridae</taxon>
        <taxon>Paramuricea</taxon>
    </lineage>
</organism>
<gene>
    <name evidence="1" type="ORF">PACLA_8A026442</name>
</gene>
<dbReference type="Proteomes" id="UP001152795">
    <property type="component" value="Unassembled WGS sequence"/>
</dbReference>
<sequence length="491" mass="55368">MAAPIMMNLSRLLNECQCLPRDVLVEKLIEDKDVEQLTNLKLQLYEKCKNIRGFPNGEFYQRRKPKGTSHYSSLEERLADDVYELMTCLDTEVITAEIKAMIKQNDSLVADNSNESQSALMPNNEPRNSSVIINRSSGWSGVKSKVASLEAGQVVFRERLNQEIDELSSKISNLVKVVEAQREEINLIKVENELQREEIKAIKVENEELRLLCTNKNPVFNAEGESQTHQKHCGDKSPTSHSDCVNVDSHQIESNQTLIKNSLNNTAHEQTNRSAVSKNHANQSNEVEMIHVEEQSFCSNVLTGKEDQPVSDEATEKPSTSTFTQRNNLINAPQSAKQQNLTYAEVVEQHPASSTTAKNGEKVTFRQKQGTVKQSQECNNELAGDSNNEFIGVERKRNKIKSFFLSGIAQNVTENQILSYLKERNVIPTQIRIFHSRRKGTLSAKVNVSSKNCSAVSEERFWPKFVKCKPWKPASIVGKKLQGARNYSTLV</sequence>
<keyword evidence="2" id="KW-1185">Reference proteome</keyword>